<proteinExistence type="predicted"/>
<sequence>MQIPFGLIILIGCLLIGIYAMADYIMPNVICKVIPRTSIRTQMGQYNSHVLSDICSAIT</sequence>
<dbReference type="EMBL" id="LT841358">
    <property type="protein sequence ID" value="SMH70544.1"/>
    <property type="molecule type" value="Genomic_DNA"/>
</dbReference>
<keyword evidence="2" id="KW-1185">Reference proteome</keyword>
<accession>A0A2H1FCQ4</accession>
<protein>
    <submittedName>
        <fullName evidence="1">Uncharacterized protein</fullName>
    </submittedName>
</protein>
<gene>
    <name evidence="1" type="ORF">NCS_10351</name>
</gene>
<organism evidence="1 2">
    <name type="scientific">Candidatus Nitrosotalea okcheonensis</name>
    <dbReference type="NCBI Taxonomy" id="1903276"/>
    <lineage>
        <taxon>Archaea</taxon>
        <taxon>Nitrososphaerota</taxon>
        <taxon>Nitrososphaeria</taxon>
        <taxon>Nitrosotaleales</taxon>
        <taxon>Nitrosotaleaceae</taxon>
        <taxon>Nitrosotalea</taxon>
    </lineage>
</organism>
<reference evidence="2" key="1">
    <citation type="submission" date="2017-03" db="EMBL/GenBank/DDBJ databases">
        <authorList>
            <person name="Herbold C."/>
        </authorList>
    </citation>
    <scope>NUCLEOTIDE SEQUENCE [LARGE SCALE GENOMIC DNA]</scope>
</reference>
<evidence type="ECO:0000313" key="1">
    <source>
        <dbReference type="EMBL" id="SMH70544.1"/>
    </source>
</evidence>
<name>A0A2H1FCQ4_9ARCH</name>
<dbReference type="AlphaFoldDB" id="A0A2H1FCQ4"/>
<dbReference type="RefSeq" id="WP_162287724.1">
    <property type="nucleotide sequence ID" value="NZ_LT841358.1"/>
</dbReference>
<evidence type="ECO:0000313" key="2">
    <source>
        <dbReference type="Proteomes" id="UP000230607"/>
    </source>
</evidence>
<dbReference type="Proteomes" id="UP000230607">
    <property type="component" value="Chromosome 1"/>
</dbReference>